<dbReference type="GO" id="GO:0016491">
    <property type="term" value="F:oxidoreductase activity"/>
    <property type="evidence" value="ECO:0007669"/>
    <property type="project" value="InterPro"/>
</dbReference>
<dbReference type="PANTHER" id="PTHR36124:SF1">
    <property type="entry name" value="ER-BOUND OXYGENASE MPAB_MPAB'_RUBBER OXYGENASE CATALYTIC DOMAIN-CONTAINING PROTEIN"/>
    <property type="match status" value="1"/>
</dbReference>
<sequence>MSSIDLSSLLRLQLPRGGIDFSSFSSLCASAARLLPDKSLPVAVAAVAGYLVICNAVRFRSINRLKKKLGYTDRRSLSRMTGDDAQTIMRHMILEEFPTMSELGLQFALFKTYGIETISKLLVATKNLADKENSSKRYEDTSIIFTEFMTSMPTSSRHMQAVARINYLHAPYIASGKILNEDLLYTLAVSAIEPARFIGLNEWRATTEMERCAIGTFWKSLGDAMGIKYEGHLARAGQWADGLEFHEDISAWAREYEMEHLRPADTNVAASRELVRLMNWHVPGFLKPFAQDALVVLMGDRVRDAFRFEEPGILPAAIIYTTLALRRFALRFFCLPRLRPLKAFSDEDPTTGRIQHYYYLVHPWYNPSTLWSRWGPEALFRRLSGGFAPGEKSHMPEGFLWNEIGPKAQVGKGSAEMDVHVERMKGLQRGKCPFSGAA</sequence>
<dbReference type="PANTHER" id="PTHR36124">
    <property type="match status" value="1"/>
</dbReference>
<keyword evidence="2" id="KW-1185">Reference proteome</keyword>
<protein>
    <recommendedName>
        <fullName evidence="3">ER-bound oxygenase mpaB/mpaB'/Rubber oxygenase catalytic domain-containing protein</fullName>
    </recommendedName>
</protein>
<dbReference type="EMBL" id="JAGSXJ010000035">
    <property type="protein sequence ID" value="KAH6667075.1"/>
    <property type="molecule type" value="Genomic_DNA"/>
</dbReference>
<accession>A0A9P9A5J5</accession>
<dbReference type="InterPro" id="IPR046366">
    <property type="entry name" value="MPAB"/>
</dbReference>
<name>A0A9P9A5J5_9PEZI</name>
<dbReference type="Proteomes" id="UP000770015">
    <property type="component" value="Unassembled WGS sequence"/>
</dbReference>
<gene>
    <name evidence="1" type="ORF">F5X68DRAFT_176835</name>
</gene>
<evidence type="ECO:0000313" key="2">
    <source>
        <dbReference type="Proteomes" id="UP000770015"/>
    </source>
</evidence>
<dbReference type="AlphaFoldDB" id="A0A9P9A5J5"/>
<evidence type="ECO:0000313" key="1">
    <source>
        <dbReference type="EMBL" id="KAH6667075.1"/>
    </source>
</evidence>
<evidence type="ECO:0008006" key="3">
    <source>
        <dbReference type="Google" id="ProtNLM"/>
    </source>
</evidence>
<proteinExistence type="predicted"/>
<dbReference type="OrthoDB" id="545169at2759"/>
<comment type="caution">
    <text evidence="1">The sequence shown here is derived from an EMBL/GenBank/DDBJ whole genome shotgun (WGS) entry which is preliminary data.</text>
</comment>
<reference evidence="1" key="1">
    <citation type="journal article" date="2021" name="Nat. Commun.">
        <title>Genetic determinants of endophytism in the Arabidopsis root mycobiome.</title>
        <authorList>
            <person name="Mesny F."/>
            <person name="Miyauchi S."/>
            <person name="Thiergart T."/>
            <person name="Pickel B."/>
            <person name="Atanasova L."/>
            <person name="Karlsson M."/>
            <person name="Huettel B."/>
            <person name="Barry K.W."/>
            <person name="Haridas S."/>
            <person name="Chen C."/>
            <person name="Bauer D."/>
            <person name="Andreopoulos W."/>
            <person name="Pangilinan J."/>
            <person name="LaButti K."/>
            <person name="Riley R."/>
            <person name="Lipzen A."/>
            <person name="Clum A."/>
            <person name="Drula E."/>
            <person name="Henrissat B."/>
            <person name="Kohler A."/>
            <person name="Grigoriev I.V."/>
            <person name="Martin F.M."/>
            <person name="Hacquard S."/>
        </authorList>
    </citation>
    <scope>NUCLEOTIDE SEQUENCE</scope>
    <source>
        <strain evidence="1">MPI-SDFR-AT-0117</strain>
    </source>
</reference>
<organism evidence="1 2">
    <name type="scientific">Plectosphaerella plurivora</name>
    <dbReference type="NCBI Taxonomy" id="936078"/>
    <lineage>
        <taxon>Eukaryota</taxon>
        <taxon>Fungi</taxon>
        <taxon>Dikarya</taxon>
        <taxon>Ascomycota</taxon>
        <taxon>Pezizomycotina</taxon>
        <taxon>Sordariomycetes</taxon>
        <taxon>Hypocreomycetidae</taxon>
        <taxon>Glomerellales</taxon>
        <taxon>Plectosphaerellaceae</taxon>
        <taxon>Plectosphaerella</taxon>
    </lineage>
</organism>